<feature type="compositionally biased region" description="Low complexity" evidence="3">
    <location>
        <begin position="196"/>
        <end position="217"/>
    </location>
</feature>
<accession>A0A2G5V053</accession>
<dbReference type="Gene3D" id="1.10.10.1940">
    <property type="match status" value="1"/>
</dbReference>
<feature type="domain" description="ShKT" evidence="5">
    <location>
        <begin position="18"/>
        <end position="60"/>
    </location>
</feature>
<evidence type="ECO:0000313" key="6">
    <source>
        <dbReference type="EMBL" id="PIC45163.1"/>
    </source>
</evidence>
<dbReference type="FunFam" id="1.10.10.1940:FF:000002">
    <property type="entry name" value="PHAryngeal gland Toxin-related"/>
    <property type="match status" value="2"/>
</dbReference>
<dbReference type="Gene3D" id="1.10.10.1870">
    <property type="entry name" value="ShTK domain-like"/>
    <property type="match status" value="1"/>
</dbReference>
<keyword evidence="1 4" id="KW-0732">Signal</keyword>
<dbReference type="Pfam" id="PF01549">
    <property type="entry name" value="ShK"/>
    <property type="match status" value="2"/>
</dbReference>
<evidence type="ECO:0000256" key="3">
    <source>
        <dbReference type="SAM" id="MobiDB-lite"/>
    </source>
</evidence>
<feature type="signal peptide" evidence="4">
    <location>
        <begin position="1"/>
        <end position="18"/>
    </location>
</feature>
<feature type="domain" description="ShKT" evidence="5">
    <location>
        <begin position="76"/>
        <end position="118"/>
    </location>
</feature>
<evidence type="ECO:0000256" key="4">
    <source>
        <dbReference type="SAM" id="SignalP"/>
    </source>
</evidence>
<dbReference type="PANTHER" id="PTHR46219:SF4">
    <property type="entry name" value="SHKT DOMAIN-CONTAINING PROTEIN"/>
    <property type="match status" value="1"/>
</dbReference>
<feature type="compositionally biased region" description="Gly residues" evidence="3">
    <location>
        <begin position="218"/>
        <end position="273"/>
    </location>
</feature>
<comment type="caution">
    <text evidence="6">The sequence shown here is derived from an EMBL/GenBank/DDBJ whole genome shotgun (WGS) entry which is preliminary data.</text>
</comment>
<evidence type="ECO:0000256" key="2">
    <source>
        <dbReference type="ARBA" id="ARBA00023157"/>
    </source>
</evidence>
<proteinExistence type="predicted"/>
<dbReference type="PANTHER" id="PTHR46219">
    <property type="entry name" value="PROTEIN CBG11138"/>
    <property type="match status" value="1"/>
</dbReference>
<protein>
    <recommendedName>
        <fullName evidence="5">ShKT domain-containing protein</fullName>
    </recommendedName>
</protein>
<dbReference type="InterPro" id="IPR003582">
    <property type="entry name" value="ShKT_dom"/>
</dbReference>
<keyword evidence="7" id="KW-1185">Reference proteome</keyword>
<dbReference type="Proteomes" id="UP000230233">
    <property type="component" value="Chromosome II"/>
</dbReference>
<name>A0A2G5V053_9PELO</name>
<dbReference type="STRING" id="1611254.A0A2G5V053"/>
<organism evidence="6 7">
    <name type="scientific">Caenorhabditis nigoni</name>
    <dbReference type="NCBI Taxonomy" id="1611254"/>
    <lineage>
        <taxon>Eukaryota</taxon>
        <taxon>Metazoa</taxon>
        <taxon>Ecdysozoa</taxon>
        <taxon>Nematoda</taxon>
        <taxon>Chromadorea</taxon>
        <taxon>Rhabditida</taxon>
        <taxon>Rhabditina</taxon>
        <taxon>Rhabditomorpha</taxon>
        <taxon>Rhabditoidea</taxon>
        <taxon>Rhabditidae</taxon>
        <taxon>Peloderinae</taxon>
        <taxon>Caenorhabditis</taxon>
    </lineage>
</organism>
<dbReference type="AlphaFoldDB" id="A0A2G5V053"/>
<evidence type="ECO:0000256" key="1">
    <source>
        <dbReference type="ARBA" id="ARBA00022729"/>
    </source>
</evidence>
<dbReference type="EMBL" id="PDUG01000002">
    <property type="protein sequence ID" value="PIC45163.1"/>
    <property type="molecule type" value="Genomic_DNA"/>
</dbReference>
<sequence>MHSTTIAVLAALCSISWACVDLTNPATGRSDCPNRAYLCTNSVYLTLMRTQCPRTCGYCTSSTTRTSVTSTTVSSTCVDRTNPSTGTSDCTRLRAYCINAIYIPLMRVQCPRTCGFCTVDVVIDRAKLPNLQIKMASYDQAPDYNTPEGQAYWAYYQQQQQPGAQPEQDPYASAATYGDQAQQPQNPYAPPPPSSDPYGQSSGPPAGSDPYGQSRGSSRGGYDGGRGGGRGGYDSGRGGYGGGRGGGFDGGRGGYGGDRGGGRGGYGGGGRGGYDGERRGGSRWDDGNSDR</sequence>
<feature type="region of interest" description="Disordered" evidence="3">
    <location>
        <begin position="177"/>
        <end position="291"/>
    </location>
</feature>
<dbReference type="OrthoDB" id="5806864at2759"/>
<feature type="compositionally biased region" description="Basic and acidic residues" evidence="3">
    <location>
        <begin position="274"/>
        <end position="291"/>
    </location>
</feature>
<reference evidence="7" key="1">
    <citation type="submission" date="2017-10" db="EMBL/GenBank/DDBJ databases">
        <title>Rapid genome shrinkage in a self-fertile nematode reveals novel sperm competition proteins.</title>
        <authorList>
            <person name="Yin D."/>
            <person name="Schwarz E.M."/>
            <person name="Thomas C.G."/>
            <person name="Felde R.L."/>
            <person name="Korf I.F."/>
            <person name="Cutter A.D."/>
            <person name="Schartner C.M."/>
            <person name="Ralston E.J."/>
            <person name="Meyer B.J."/>
            <person name="Haag E.S."/>
        </authorList>
    </citation>
    <scope>NUCLEOTIDE SEQUENCE [LARGE SCALE GENOMIC DNA]</scope>
    <source>
        <strain evidence="7">JU1422</strain>
    </source>
</reference>
<feature type="chain" id="PRO_5013962733" description="ShKT domain-containing protein" evidence="4">
    <location>
        <begin position="19"/>
        <end position="291"/>
    </location>
</feature>
<evidence type="ECO:0000259" key="5">
    <source>
        <dbReference type="SMART" id="SM00254"/>
    </source>
</evidence>
<dbReference type="SMART" id="SM00254">
    <property type="entry name" value="ShKT"/>
    <property type="match status" value="2"/>
</dbReference>
<gene>
    <name evidence="6" type="primary">Cnig_chr_II.g5278</name>
    <name evidence="6" type="ORF">B9Z55_005278</name>
</gene>
<evidence type="ECO:0000313" key="7">
    <source>
        <dbReference type="Proteomes" id="UP000230233"/>
    </source>
</evidence>
<keyword evidence="2" id="KW-1015">Disulfide bond</keyword>